<feature type="transmembrane region" description="Helical" evidence="1">
    <location>
        <begin position="6"/>
        <end position="26"/>
    </location>
</feature>
<sequence length="85" mass="9252">MAIKIIIVLLFIGVLLSLSSGLYFLLKDFGSKESDRLRMALGIRIVLAAALLGAVYYGFTSGELRSQAPWDKRLHSGQAPVQDGN</sequence>
<reference evidence="2 3" key="1">
    <citation type="submission" date="2020-08" db="EMBL/GenBank/DDBJ databases">
        <title>Genomic Encyclopedia of Type Strains, Phase IV (KMG-IV): sequencing the most valuable type-strain genomes for metagenomic binning, comparative biology and taxonomic classification.</title>
        <authorList>
            <person name="Goeker M."/>
        </authorList>
    </citation>
    <scope>NUCLEOTIDE SEQUENCE [LARGE SCALE GENOMIC DNA]</scope>
    <source>
        <strain evidence="2 3">DSM 22368</strain>
    </source>
</reference>
<organism evidence="2 3">
    <name type="scientific">Pseudoteredinibacter isoporae</name>
    <dbReference type="NCBI Taxonomy" id="570281"/>
    <lineage>
        <taxon>Bacteria</taxon>
        <taxon>Pseudomonadati</taxon>
        <taxon>Pseudomonadota</taxon>
        <taxon>Gammaproteobacteria</taxon>
        <taxon>Cellvibrionales</taxon>
        <taxon>Cellvibrionaceae</taxon>
        <taxon>Pseudoteredinibacter</taxon>
    </lineage>
</organism>
<evidence type="ECO:0008006" key="4">
    <source>
        <dbReference type="Google" id="ProtNLM"/>
    </source>
</evidence>
<dbReference type="RefSeq" id="WP_166852168.1">
    <property type="nucleotide sequence ID" value="NZ_JAAONY010000001.1"/>
</dbReference>
<keyword evidence="1" id="KW-1133">Transmembrane helix</keyword>
<dbReference type="AlphaFoldDB" id="A0A7X0JRM3"/>
<keyword evidence="1" id="KW-0472">Membrane</keyword>
<proteinExistence type="predicted"/>
<dbReference type="InterPro" id="IPR021313">
    <property type="entry name" value="DUF2909"/>
</dbReference>
<dbReference type="Proteomes" id="UP000528457">
    <property type="component" value="Unassembled WGS sequence"/>
</dbReference>
<dbReference type="EMBL" id="JACHHT010000001">
    <property type="protein sequence ID" value="MBB6520131.1"/>
    <property type="molecule type" value="Genomic_DNA"/>
</dbReference>
<evidence type="ECO:0000256" key="1">
    <source>
        <dbReference type="SAM" id="Phobius"/>
    </source>
</evidence>
<gene>
    <name evidence="2" type="ORF">HNR48_000409</name>
</gene>
<name>A0A7X0JRM3_9GAMM</name>
<protein>
    <recommendedName>
        <fullName evidence="4">DUF2909 domain-containing protein</fullName>
    </recommendedName>
</protein>
<evidence type="ECO:0000313" key="2">
    <source>
        <dbReference type="EMBL" id="MBB6520131.1"/>
    </source>
</evidence>
<keyword evidence="1" id="KW-0812">Transmembrane</keyword>
<keyword evidence="3" id="KW-1185">Reference proteome</keyword>
<comment type="caution">
    <text evidence="2">The sequence shown here is derived from an EMBL/GenBank/DDBJ whole genome shotgun (WGS) entry which is preliminary data.</text>
</comment>
<dbReference type="Pfam" id="PF11137">
    <property type="entry name" value="DUF2909"/>
    <property type="match status" value="1"/>
</dbReference>
<evidence type="ECO:0000313" key="3">
    <source>
        <dbReference type="Proteomes" id="UP000528457"/>
    </source>
</evidence>
<dbReference type="InParanoid" id="A0A7X0JRM3"/>
<feature type="transmembrane region" description="Helical" evidence="1">
    <location>
        <begin position="38"/>
        <end position="59"/>
    </location>
</feature>
<accession>A0A7X0JRM3</accession>